<dbReference type="GO" id="GO:0070973">
    <property type="term" value="P:protein localization to endoplasmic reticulum exit site"/>
    <property type="evidence" value="ECO:0007669"/>
    <property type="project" value="TreeGrafter"/>
</dbReference>
<keyword evidence="4" id="KW-0256">Endoplasmic reticulum</keyword>
<dbReference type="GO" id="GO:0016192">
    <property type="term" value="P:vesicle-mediated transport"/>
    <property type="evidence" value="ECO:0007669"/>
    <property type="project" value="UniProtKB-KW"/>
</dbReference>
<evidence type="ECO:0000256" key="2">
    <source>
        <dbReference type="ARBA" id="ARBA00005927"/>
    </source>
</evidence>
<evidence type="ECO:0000259" key="7">
    <source>
        <dbReference type="Pfam" id="PF12931"/>
    </source>
</evidence>
<sequence>MWILAMGESAALYKLLVGDEGASGGSWAVATGAQPLVSPLRPAPDSAAQETAAAEMERRLMRGDRTGALKAATAGGLWGPAMLLARHCGEQCFQEVAKEMAQQCCVHGTPMRSVLLVMGGNPGEVHKPPLEPEAPSEQQALGVGMGVAPVAGDAGASSHMLASWRENLAMLVASHAAMGEEAVITELGDLLWKARGQPVAAHLCYLLSGVALQAYAPGARLCLLGADHIGRPRTYATPFAIQRTELYERIQMLVNPQALLAEFQPYKLVYAQMLAEEGRLVEALKYVGALQQALKGARHAHHKAAVHHAAVLEERLQQRDALLGGNPLAHGGRHSAAGGAGWLGGFARVLDRGITSLMGEEEGDGAAGTHPPVPAAHHAAGAGGMAAAPPQQQVPAAPTPAAPGGSAGAAVSAGGAALRRSQSENDAARQLQQQASSAKSPPGAQ</sequence>
<feature type="compositionally biased region" description="Low complexity" evidence="6">
    <location>
        <begin position="367"/>
        <end position="396"/>
    </location>
</feature>
<dbReference type="Pfam" id="PF12931">
    <property type="entry name" value="TPR_Sec16"/>
    <property type="match status" value="1"/>
</dbReference>
<dbReference type="PANTHER" id="PTHR13402:SF6">
    <property type="entry name" value="SECRETORY 16, ISOFORM I"/>
    <property type="match status" value="1"/>
</dbReference>
<feature type="compositionally biased region" description="Low complexity" evidence="6">
    <location>
        <begin position="402"/>
        <end position="417"/>
    </location>
</feature>
<dbReference type="Gene3D" id="1.25.40.1030">
    <property type="match status" value="1"/>
</dbReference>
<evidence type="ECO:0000313" key="9">
    <source>
        <dbReference type="Proteomes" id="UP001190700"/>
    </source>
</evidence>
<feature type="non-terminal residue" evidence="8">
    <location>
        <position position="445"/>
    </location>
</feature>
<evidence type="ECO:0000313" key="8">
    <source>
        <dbReference type="EMBL" id="KAK3259546.1"/>
    </source>
</evidence>
<gene>
    <name evidence="8" type="ORF">CYMTET_31461</name>
</gene>
<evidence type="ECO:0000256" key="1">
    <source>
        <dbReference type="ARBA" id="ARBA00004240"/>
    </source>
</evidence>
<evidence type="ECO:0000256" key="3">
    <source>
        <dbReference type="ARBA" id="ARBA00022448"/>
    </source>
</evidence>
<proteinExistence type="inferred from homology"/>
<comment type="similarity">
    <text evidence="2">Belongs to the SEC16 family.</text>
</comment>
<evidence type="ECO:0000256" key="6">
    <source>
        <dbReference type="SAM" id="MobiDB-lite"/>
    </source>
</evidence>
<dbReference type="GO" id="GO:0012507">
    <property type="term" value="C:ER to Golgi transport vesicle membrane"/>
    <property type="evidence" value="ECO:0007669"/>
    <property type="project" value="TreeGrafter"/>
</dbReference>
<keyword evidence="3" id="KW-0813">Transport</keyword>
<dbReference type="InterPro" id="IPR024298">
    <property type="entry name" value="Sec16_Sec23-bd"/>
</dbReference>
<feature type="region of interest" description="Disordered" evidence="6">
    <location>
        <begin position="359"/>
        <end position="445"/>
    </location>
</feature>
<dbReference type="PANTHER" id="PTHR13402">
    <property type="entry name" value="RGPR-RELATED"/>
    <property type="match status" value="1"/>
</dbReference>
<comment type="caution">
    <text evidence="8">The sequence shown here is derived from an EMBL/GenBank/DDBJ whole genome shotgun (WGS) entry which is preliminary data.</text>
</comment>
<comment type="subcellular location">
    <subcellularLocation>
        <location evidence="1">Endoplasmic reticulum</location>
    </subcellularLocation>
</comment>
<protein>
    <recommendedName>
        <fullName evidence="7">Sec16 Sec23-binding domain-containing protein</fullName>
    </recommendedName>
</protein>
<feature type="domain" description="Sec16 Sec23-binding" evidence="7">
    <location>
        <begin position="58"/>
        <end position="320"/>
    </location>
</feature>
<reference evidence="8 9" key="1">
    <citation type="journal article" date="2015" name="Genome Biol. Evol.">
        <title>Comparative Genomics of a Bacterivorous Green Alga Reveals Evolutionary Causalities and Consequences of Phago-Mixotrophic Mode of Nutrition.</title>
        <authorList>
            <person name="Burns J.A."/>
            <person name="Paasch A."/>
            <person name="Narechania A."/>
            <person name="Kim E."/>
        </authorList>
    </citation>
    <scope>NUCLEOTIDE SEQUENCE [LARGE SCALE GENOMIC DNA]</scope>
    <source>
        <strain evidence="8 9">PLY_AMNH</strain>
    </source>
</reference>
<dbReference type="Proteomes" id="UP001190700">
    <property type="component" value="Unassembled WGS sequence"/>
</dbReference>
<accession>A0AAE0KSV0</accession>
<dbReference type="CDD" id="cd09233">
    <property type="entry name" value="ACE1-Sec16-like"/>
    <property type="match status" value="1"/>
</dbReference>
<dbReference type="AlphaFoldDB" id="A0AAE0KSV0"/>
<keyword evidence="5" id="KW-0931">ER-Golgi transport</keyword>
<feature type="compositionally biased region" description="Low complexity" evidence="6">
    <location>
        <begin position="428"/>
        <end position="445"/>
    </location>
</feature>
<dbReference type="GO" id="GO:0070971">
    <property type="term" value="C:endoplasmic reticulum exit site"/>
    <property type="evidence" value="ECO:0007669"/>
    <property type="project" value="TreeGrafter"/>
</dbReference>
<evidence type="ECO:0000256" key="4">
    <source>
        <dbReference type="ARBA" id="ARBA00022824"/>
    </source>
</evidence>
<name>A0AAE0KSV0_9CHLO</name>
<dbReference type="EMBL" id="LGRX02018649">
    <property type="protein sequence ID" value="KAK3259546.1"/>
    <property type="molecule type" value="Genomic_DNA"/>
</dbReference>
<evidence type="ECO:0000256" key="5">
    <source>
        <dbReference type="ARBA" id="ARBA00022892"/>
    </source>
</evidence>
<keyword evidence="9" id="KW-1185">Reference proteome</keyword>
<dbReference type="GO" id="GO:0007030">
    <property type="term" value="P:Golgi organization"/>
    <property type="evidence" value="ECO:0007669"/>
    <property type="project" value="TreeGrafter"/>
</dbReference>
<organism evidence="8 9">
    <name type="scientific">Cymbomonas tetramitiformis</name>
    <dbReference type="NCBI Taxonomy" id="36881"/>
    <lineage>
        <taxon>Eukaryota</taxon>
        <taxon>Viridiplantae</taxon>
        <taxon>Chlorophyta</taxon>
        <taxon>Pyramimonadophyceae</taxon>
        <taxon>Pyramimonadales</taxon>
        <taxon>Pyramimonadaceae</taxon>
        <taxon>Cymbomonas</taxon>
    </lineage>
</organism>